<dbReference type="AlphaFoldDB" id="A0A7S1EYI8"/>
<feature type="region of interest" description="Disordered" evidence="1">
    <location>
        <begin position="146"/>
        <end position="172"/>
    </location>
</feature>
<sequence>MSPRERSRSPKRRDTQWISRGIVALGRYNNNRPRGLHLHEGCLRLMDLVDMWGLKHNLTDKDILEAVRQHMFHEDGNEKGELRFSISEDKVGNVLIRVLPKRRQTPQFSVPEPIQFRAHTKAPGNASAQGHAPPWRQVDRRAARTVLRPGRNASEEPAVKRPSSPESPSHRLSLEEKLDMSLDEVSRFTRDHCAESPRHHWSGRQAEETQKWIAWVLKGGHEKMGIEMTRGWVRCEALVSGMKGLSGWPRDARELQKFIELTDKVGRFDINLGRLRLVAHGERRPRVSPAAREPSRKTATESETEGSPPAPPSCSMRRRSHSNSSSSSSLRDEPRSALDVKAVPRKEDITVPRPLLPVQDTAHWTQFEDNGSAWWYYEGPLGTWYTHGDGGVGSELAVYDQ</sequence>
<dbReference type="EMBL" id="HBFQ01008590">
    <property type="protein sequence ID" value="CAD8831679.1"/>
    <property type="molecule type" value="Transcribed_RNA"/>
</dbReference>
<organism evidence="2">
    <name type="scientific">Noctiluca scintillans</name>
    <name type="common">Sea sparkle</name>
    <name type="synonym">Red tide dinoflagellate</name>
    <dbReference type="NCBI Taxonomy" id="2966"/>
    <lineage>
        <taxon>Eukaryota</taxon>
        <taxon>Sar</taxon>
        <taxon>Alveolata</taxon>
        <taxon>Dinophyceae</taxon>
        <taxon>Noctilucales</taxon>
        <taxon>Noctilucaceae</taxon>
        <taxon>Noctiluca</taxon>
    </lineage>
</organism>
<proteinExistence type="predicted"/>
<name>A0A7S1EYI8_NOCSC</name>
<feature type="region of interest" description="Disordered" evidence="1">
    <location>
        <begin position="282"/>
        <end position="344"/>
    </location>
</feature>
<evidence type="ECO:0000256" key="1">
    <source>
        <dbReference type="SAM" id="MobiDB-lite"/>
    </source>
</evidence>
<reference evidence="2" key="1">
    <citation type="submission" date="2021-01" db="EMBL/GenBank/DDBJ databases">
        <authorList>
            <person name="Corre E."/>
            <person name="Pelletier E."/>
            <person name="Niang G."/>
            <person name="Scheremetjew M."/>
            <person name="Finn R."/>
            <person name="Kale V."/>
            <person name="Holt S."/>
            <person name="Cochrane G."/>
            <person name="Meng A."/>
            <person name="Brown T."/>
            <person name="Cohen L."/>
        </authorList>
    </citation>
    <scope>NUCLEOTIDE SEQUENCE</scope>
</reference>
<feature type="compositionally biased region" description="Basic and acidic residues" evidence="1">
    <location>
        <begin position="330"/>
        <end position="344"/>
    </location>
</feature>
<gene>
    <name evidence="2" type="ORF">NSCI0253_LOCUS6026</name>
</gene>
<accession>A0A7S1EYI8</accession>
<evidence type="ECO:0000313" key="2">
    <source>
        <dbReference type="EMBL" id="CAD8831679.1"/>
    </source>
</evidence>
<protein>
    <submittedName>
        <fullName evidence="2">Uncharacterized protein</fullName>
    </submittedName>
</protein>